<dbReference type="InterPro" id="IPR041651">
    <property type="entry name" value="DUF5610"/>
</dbReference>
<name>A0ABQ1RMN7_9ALTE</name>
<accession>A0ABQ1RMN7</accession>
<evidence type="ECO:0000313" key="2">
    <source>
        <dbReference type="EMBL" id="GGD73037.1"/>
    </source>
</evidence>
<protein>
    <recommendedName>
        <fullName evidence="1">DUF5610 domain-containing protein</fullName>
    </recommendedName>
</protein>
<organism evidence="2 3">
    <name type="scientific">Lacimicrobium alkaliphilum</name>
    <dbReference type="NCBI Taxonomy" id="1526571"/>
    <lineage>
        <taxon>Bacteria</taxon>
        <taxon>Pseudomonadati</taxon>
        <taxon>Pseudomonadota</taxon>
        <taxon>Gammaproteobacteria</taxon>
        <taxon>Alteromonadales</taxon>
        <taxon>Alteromonadaceae</taxon>
        <taxon>Lacimicrobium</taxon>
    </lineage>
</organism>
<evidence type="ECO:0000313" key="3">
    <source>
        <dbReference type="Proteomes" id="UP000614272"/>
    </source>
</evidence>
<reference evidence="3" key="1">
    <citation type="journal article" date="2019" name="Int. J. Syst. Evol. Microbiol.">
        <title>The Global Catalogue of Microorganisms (GCM) 10K type strain sequencing project: providing services to taxonomists for standard genome sequencing and annotation.</title>
        <authorList>
            <consortium name="The Broad Institute Genomics Platform"/>
            <consortium name="The Broad Institute Genome Sequencing Center for Infectious Disease"/>
            <person name="Wu L."/>
            <person name="Ma J."/>
        </authorList>
    </citation>
    <scope>NUCLEOTIDE SEQUENCE [LARGE SCALE GENOMIC DNA]</scope>
    <source>
        <strain evidence="3">CGMCC 1.12923</strain>
    </source>
</reference>
<keyword evidence="3" id="KW-1185">Reference proteome</keyword>
<gene>
    <name evidence="2" type="ORF">GCM10011357_30140</name>
</gene>
<feature type="domain" description="DUF5610" evidence="1">
    <location>
        <begin position="61"/>
        <end position="165"/>
    </location>
</feature>
<proteinExistence type="predicted"/>
<dbReference type="RefSeq" id="WP_099036316.1">
    <property type="nucleotide sequence ID" value="NZ_BMGJ01000013.1"/>
</dbReference>
<sequence>MNLGEIKAFLGDKAQQAGRSDVQNQLRNEGLRQAASQPASAVTLSQSMASGKFVGMAVFSSALNETLTVDNRRPKFERPEPEDKPLFDFEEIAKNVLSFVGGAIRNAQAKGADEDKLTTMFDQARQGVLKGVKMAEKDLAGMMNDEISTGIRKSQDLIEEGLQSLEQKVFGQPEQSQSVSGSYSYSRQDTSELAITTKDGDEVTIRFEDSAQFAFNQSLMVSAPASEREAQAENQGFSFTASQNYQFYQANAFSFSVRGELDESELGAIGDLVGNAADVADEFYNGDVEEAFNQALKLGFDDSELTSYALQLSRNEQTKVIQTYESVSHNDENSRGQDGFGAVKTVSRYLERMLNMVEKAQQTLPDREGYENLINGLVNEMPDVQTPDLLQAINRFHSFNNKLMSNLPQSAMMQTESGA</sequence>
<evidence type="ECO:0000259" key="1">
    <source>
        <dbReference type="Pfam" id="PF18433"/>
    </source>
</evidence>
<dbReference type="EMBL" id="BMGJ01000013">
    <property type="protein sequence ID" value="GGD73037.1"/>
    <property type="molecule type" value="Genomic_DNA"/>
</dbReference>
<comment type="caution">
    <text evidence="2">The sequence shown here is derived from an EMBL/GenBank/DDBJ whole genome shotgun (WGS) entry which is preliminary data.</text>
</comment>
<dbReference type="Pfam" id="PF18433">
    <property type="entry name" value="DUF5610"/>
    <property type="match status" value="1"/>
</dbReference>
<dbReference type="Proteomes" id="UP000614272">
    <property type="component" value="Unassembled WGS sequence"/>
</dbReference>